<dbReference type="SMART" id="SM00866">
    <property type="entry name" value="UTRA"/>
    <property type="match status" value="1"/>
</dbReference>
<dbReference type="PROSITE" id="PS50949">
    <property type="entry name" value="HTH_GNTR"/>
    <property type="match status" value="1"/>
</dbReference>
<gene>
    <name evidence="5" type="ORF">MPLG2_3314</name>
</gene>
<dbReference type="PANTHER" id="PTHR44846:SF1">
    <property type="entry name" value="MANNOSYL-D-GLYCERATE TRANSPORT_METABOLISM SYSTEM REPRESSOR MNGR-RELATED"/>
    <property type="match status" value="1"/>
</dbReference>
<dbReference type="Pfam" id="PF00392">
    <property type="entry name" value="GntR"/>
    <property type="match status" value="1"/>
</dbReference>
<reference evidence="5 6" key="1">
    <citation type="submission" date="2018-02" db="EMBL/GenBank/DDBJ databases">
        <authorList>
            <person name="Cohen D.B."/>
            <person name="Kent A.D."/>
        </authorList>
    </citation>
    <scope>NUCLEOTIDE SEQUENCE [LARGE SCALE GENOMIC DNA]</scope>
    <source>
        <strain evidence="5">1</strain>
    </source>
</reference>
<dbReference type="InterPro" id="IPR036388">
    <property type="entry name" value="WH-like_DNA-bd_sf"/>
</dbReference>
<dbReference type="InterPro" id="IPR036390">
    <property type="entry name" value="WH_DNA-bd_sf"/>
</dbReference>
<dbReference type="InterPro" id="IPR050679">
    <property type="entry name" value="Bact_HTH_transcr_reg"/>
</dbReference>
<organism evidence="5 6">
    <name type="scientific">Micropruina glycogenica</name>
    <dbReference type="NCBI Taxonomy" id="75385"/>
    <lineage>
        <taxon>Bacteria</taxon>
        <taxon>Bacillati</taxon>
        <taxon>Actinomycetota</taxon>
        <taxon>Actinomycetes</taxon>
        <taxon>Propionibacteriales</taxon>
        <taxon>Nocardioidaceae</taxon>
        <taxon>Micropruina</taxon>
    </lineage>
</organism>
<keyword evidence="1" id="KW-0805">Transcription regulation</keyword>
<dbReference type="SMART" id="SM00345">
    <property type="entry name" value="HTH_GNTR"/>
    <property type="match status" value="1"/>
</dbReference>
<feature type="domain" description="HTH gntR-type" evidence="4">
    <location>
        <begin position="9"/>
        <end position="77"/>
    </location>
</feature>
<dbReference type="Proteomes" id="UP000238164">
    <property type="component" value="Chromosome 1"/>
</dbReference>
<dbReference type="SUPFAM" id="SSF46785">
    <property type="entry name" value="Winged helix' DNA-binding domain"/>
    <property type="match status" value="1"/>
</dbReference>
<dbReference type="GO" id="GO:0003700">
    <property type="term" value="F:DNA-binding transcription factor activity"/>
    <property type="evidence" value="ECO:0007669"/>
    <property type="project" value="InterPro"/>
</dbReference>
<evidence type="ECO:0000259" key="4">
    <source>
        <dbReference type="PROSITE" id="PS50949"/>
    </source>
</evidence>
<dbReference type="InterPro" id="IPR000524">
    <property type="entry name" value="Tscrpt_reg_HTH_GntR"/>
</dbReference>
<evidence type="ECO:0000256" key="2">
    <source>
        <dbReference type="ARBA" id="ARBA00023125"/>
    </source>
</evidence>
<evidence type="ECO:0000313" key="5">
    <source>
        <dbReference type="EMBL" id="SPD88344.1"/>
    </source>
</evidence>
<accession>A0A2N9JJW7</accession>
<dbReference type="GO" id="GO:0003677">
    <property type="term" value="F:DNA binding"/>
    <property type="evidence" value="ECO:0007669"/>
    <property type="project" value="UniProtKB-KW"/>
</dbReference>
<dbReference type="InterPro" id="IPR011663">
    <property type="entry name" value="UTRA"/>
</dbReference>
<evidence type="ECO:0000256" key="1">
    <source>
        <dbReference type="ARBA" id="ARBA00023015"/>
    </source>
</evidence>
<dbReference type="CDD" id="cd07377">
    <property type="entry name" value="WHTH_GntR"/>
    <property type="match status" value="1"/>
</dbReference>
<evidence type="ECO:0000256" key="3">
    <source>
        <dbReference type="ARBA" id="ARBA00023163"/>
    </source>
</evidence>
<name>A0A2N9JJW7_9ACTN</name>
<dbReference type="Gene3D" id="1.10.10.10">
    <property type="entry name" value="Winged helix-like DNA-binding domain superfamily/Winged helix DNA-binding domain"/>
    <property type="match status" value="1"/>
</dbReference>
<dbReference type="GO" id="GO:0045892">
    <property type="term" value="P:negative regulation of DNA-templated transcription"/>
    <property type="evidence" value="ECO:0007669"/>
    <property type="project" value="TreeGrafter"/>
</dbReference>
<evidence type="ECO:0000313" key="6">
    <source>
        <dbReference type="Proteomes" id="UP000238164"/>
    </source>
</evidence>
<dbReference type="Pfam" id="PF07702">
    <property type="entry name" value="UTRA"/>
    <property type="match status" value="1"/>
</dbReference>
<dbReference type="InterPro" id="IPR028978">
    <property type="entry name" value="Chorismate_lyase_/UTRA_dom_sf"/>
</dbReference>
<keyword evidence="2" id="KW-0238">DNA-binding</keyword>
<dbReference type="PRINTS" id="PR00035">
    <property type="entry name" value="HTHGNTR"/>
</dbReference>
<dbReference type="PANTHER" id="PTHR44846">
    <property type="entry name" value="MANNOSYL-D-GLYCERATE TRANSPORT/METABOLISM SYSTEM REPRESSOR MNGR-RELATED"/>
    <property type="match status" value="1"/>
</dbReference>
<dbReference type="AlphaFoldDB" id="A0A2N9JJW7"/>
<dbReference type="KEGG" id="mgg:MPLG2_3314"/>
<keyword evidence="6" id="KW-1185">Reference proteome</keyword>
<proteinExistence type="predicted"/>
<dbReference type="SUPFAM" id="SSF64288">
    <property type="entry name" value="Chorismate lyase-like"/>
    <property type="match status" value="1"/>
</dbReference>
<protein>
    <submittedName>
        <fullName evidence="5">Transcriptional regulator</fullName>
    </submittedName>
</protein>
<sequence length="257" mass="29229">MTLNRDSAVPLYLQLADELRQKILSGEWQPEQRIPSENELNQIYSISRMTIRQVLGKLVDEGLVFRVHGKGTFVAQRKIATRSPSYYGVREQLEAQGYSTRTATLVSEVVEADDRLARKLNVPLGTPLSMVERLRFAEDAPISLHKSYVPVPLAPGLLEHDLAQRQLCQVLAQDYGLDMVYVHETLESLTPTAHELTMLDVSRGTSLLLLEQRISDRSRRLFEYTRIKFRGDRVRLEFDYDLSEAQAPATGRQLAFG</sequence>
<dbReference type="RefSeq" id="WP_197709971.1">
    <property type="nucleotide sequence ID" value="NZ_BAAAGO010000001.1"/>
</dbReference>
<keyword evidence="3" id="KW-0804">Transcription</keyword>
<dbReference type="EMBL" id="LT985188">
    <property type="protein sequence ID" value="SPD88344.1"/>
    <property type="molecule type" value="Genomic_DNA"/>
</dbReference>
<dbReference type="Gene3D" id="3.40.1410.10">
    <property type="entry name" value="Chorismate lyase-like"/>
    <property type="match status" value="1"/>
</dbReference>
<dbReference type="FunFam" id="1.10.10.10:FF:000079">
    <property type="entry name" value="GntR family transcriptional regulator"/>
    <property type="match status" value="1"/>
</dbReference>